<dbReference type="InterPro" id="IPR000030">
    <property type="entry name" value="PPE_dom"/>
</dbReference>
<reference evidence="4 5" key="1">
    <citation type="submission" date="2017-04" db="EMBL/GenBank/DDBJ databases">
        <title>The new phylogeny of genus Mycobacterium.</title>
        <authorList>
            <person name="Tortoli E."/>
            <person name="Trovato A."/>
            <person name="Cirillo D.M."/>
        </authorList>
    </citation>
    <scope>NUCLEOTIDE SEQUENCE [LARGE SCALE GENOMIC DNA]</scope>
    <source>
        <strain evidence="4 5">TBL 1200985</strain>
    </source>
</reference>
<dbReference type="Gene3D" id="1.20.1260.20">
    <property type="entry name" value="PPE superfamily"/>
    <property type="match status" value="1"/>
</dbReference>
<dbReference type="PANTHER" id="PTHR46766:SF1">
    <property type="entry name" value="GLUTAMINE-RICH PROTEIN 2"/>
    <property type="match status" value="1"/>
</dbReference>
<gene>
    <name evidence="4" type="ORF">B8W66_16160</name>
</gene>
<evidence type="ECO:0000259" key="3">
    <source>
        <dbReference type="Pfam" id="PF12484"/>
    </source>
</evidence>
<dbReference type="SUPFAM" id="SSF140459">
    <property type="entry name" value="PE/PPE dimer-like"/>
    <property type="match status" value="1"/>
</dbReference>
<dbReference type="RefSeq" id="WP_085326185.1">
    <property type="nucleotide sequence ID" value="NZ_NCXP01000021.1"/>
</dbReference>
<dbReference type="EMBL" id="NCXP01000021">
    <property type="protein sequence ID" value="OSC39688.1"/>
    <property type="molecule type" value="Genomic_DNA"/>
</dbReference>
<feature type="domain" description="PPE" evidence="2">
    <location>
        <begin position="6"/>
        <end position="169"/>
    </location>
</feature>
<evidence type="ECO:0008006" key="6">
    <source>
        <dbReference type="Google" id="ProtNLM"/>
    </source>
</evidence>
<evidence type="ECO:0000256" key="1">
    <source>
        <dbReference type="ARBA" id="ARBA00010652"/>
    </source>
</evidence>
<evidence type="ECO:0000313" key="4">
    <source>
        <dbReference type="EMBL" id="OSC39688.1"/>
    </source>
</evidence>
<keyword evidence="5" id="KW-1185">Reference proteome</keyword>
<accession>A0A1X2LSI6</accession>
<dbReference type="InterPro" id="IPR022171">
    <property type="entry name" value="PPE_C"/>
</dbReference>
<dbReference type="FunFam" id="1.20.1260.20:FF:000001">
    <property type="entry name" value="PPE family protein PPE41"/>
    <property type="match status" value="1"/>
</dbReference>
<protein>
    <recommendedName>
        <fullName evidence="6">PPE family protein</fullName>
    </recommendedName>
</protein>
<evidence type="ECO:0000313" key="5">
    <source>
        <dbReference type="Proteomes" id="UP000193247"/>
    </source>
</evidence>
<dbReference type="AlphaFoldDB" id="A0A1X2LSI6"/>
<comment type="similarity">
    <text evidence="1">Belongs to the mycobacterial PPE family.</text>
</comment>
<dbReference type="PANTHER" id="PTHR46766">
    <property type="entry name" value="GLUTAMINE-RICH PROTEIN 2"/>
    <property type="match status" value="1"/>
</dbReference>
<feature type="domain" description="PPE family C-terminal" evidence="3">
    <location>
        <begin position="301"/>
        <end position="379"/>
    </location>
</feature>
<proteinExistence type="inferred from homology"/>
<dbReference type="Pfam" id="PF12484">
    <property type="entry name" value="PPE-SVP"/>
    <property type="match status" value="1"/>
</dbReference>
<comment type="caution">
    <text evidence="4">The sequence shown here is derived from an EMBL/GenBank/DDBJ whole genome shotgun (WGS) entry which is preliminary data.</text>
</comment>
<dbReference type="InterPro" id="IPR038332">
    <property type="entry name" value="PPE_sf"/>
</dbReference>
<evidence type="ECO:0000259" key="2">
    <source>
        <dbReference type="Pfam" id="PF00823"/>
    </source>
</evidence>
<dbReference type="Pfam" id="PF00823">
    <property type="entry name" value="PPE"/>
    <property type="match status" value="1"/>
</dbReference>
<dbReference type="OrthoDB" id="4705985at2"/>
<organism evidence="4 5">
    <name type="scientific">Mycobacterium decipiens</name>
    <dbReference type="NCBI Taxonomy" id="1430326"/>
    <lineage>
        <taxon>Bacteria</taxon>
        <taxon>Bacillati</taxon>
        <taxon>Actinomycetota</taxon>
        <taxon>Actinomycetes</taxon>
        <taxon>Mycobacteriales</taxon>
        <taxon>Mycobacteriaceae</taxon>
        <taxon>Mycobacterium</taxon>
    </lineage>
</organism>
<dbReference type="Proteomes" id="UP000193247">
    <property type="component" value="Unassembled WGS sequence"/>
</dbReference>
<name>A0A1X2LSI6_9MYCO</name>
<sequence length="383" mass="37813">MTTALDFATLPPEINSGRMYFGPGSASILAAASAWNELAAELHATALSYGSVLSALTGEEWYGPASAAMAAAAAPYVVWMGATAIQAEQTGAQAEAAAASYEAALAATVPPPVIEANRAQLAVLTASNVLGQNATAIAATEAEYAEMWAQDADAMYGYAASSAAATQLTAFAEPAQTTNPTGLAAQSAAVAQATGQAAGNQPSTLSQLLTAIPNVLQGLSSSGSFIPSWLQQLWANWGPNANVWNTLASTGLFLPSTLVDPFVGILGAVVAAHAAGDVLDAGASGTASEMAAPLGSTGGVSAGAANASIVGKLSVPPSWTETAPPASPLGSALGGTPMVAPPPAGAAGMPGMPIGAMAGQGFGRAMPQYGFRPRFVARPPAAG</sequence>
<dbReference type="GO" id="GO:0052572">
    <property type="term" value="P:response to host immune response"/>
    <property type="evidence" value="ECO:0007669"/>
    <property type="project" value="TreeGrafter"/>
</dbReference>